<dbReference type="PROSITE" id="PS51257">
    <property type="entry name" value="PROKAR_LIPOPROTEIN"/>
    <property type="match status" value="1"/>
</dbReference>
<evidence type="ECO:0000256" key="2">
    <source>
        <dbReference type="SAM" id="SignalP"/>
    </source>
</evidence>
<protein>
    <recommendedName>
        <fullName evidence="5">DUF3105 domain-containing protein</fullName>
    </recommendedName>
</protein>
<feature type="compositionally biased region" description="Low complexity" evidence="1">
    <location>
        <begin position="31"/>
        <end position="65"/>
    </location>
</feature>
<evidence type="ECO:0000313" key="3">
    <source>
        <dbReference type="EMBL" id="GAA3651356.1"/>
    </source>
</evidence>
<feature type="region of interest" description="Disordered" evidence="1">
    <location>
        <begin position="31"/>
        <end position="67"/>
    </location>
</feature>
<evidence type="ECO:0008006" key="5">
    <source>
        <dbReference type="Google" id="ProtNLM"/>
    </source>
</evidence>
<proteinExistence type="predicted"/>
<dbReference type="EMBL" id="BAAAYV010000005">
    <property type="protein sequence ID" value="GAA3651356.1"/>
    <property type="molecule type" value="Genomic_DNA"/>
</dbReference>
<gene>
    <name evidence="3" type="ORF">GCM10022202_08790</name>
</gene>
<reference evidence="4" key="1">
    <citation type="journal article" date="2019" name="Int. J. Syst. Evol. Microbiol.">
        <title>The Global Catalogue of Microorganisms (GCM) 10K type strain sequencing project: providing services to taxonomists for standard genome sequencing and annotation.</title>
        <authorList>
            <consortium name="The Broad Institute Genomics Platform"/>
            <consortium name="The Broad Institute Genome Sequencing Center for Infectious Disease"/>
            <person name="Wu L."/>
            <person name="Ma J."/>
        </authorList>
    </citation>
    <scope>NUCLEOTIDE SEQUENCE [LARGE SCALE GENOMIC DNA]</scope>
    <source>
        <strain evidence="4">JCM 16546</strain>
    </source>
</reference>
<dbReference type="RefSeq" id="WP_221855717.1">
    <property type="nucleotide sequence ID" value="NZ_BAAAYV010000005.1"/>
</dbReference>
<feature type="chain" id="PRO_5047204016" description="DUF3105 domain-containing protein" evidence="2">
    <location>
        <begin position="29"/>
        <end position="231"/>
    </location>
</feature>
<evidence type="ECO:0000313" key="4">
    <source>
        <dbReference type="Proteomes" id="UP001410795"/>
    </source>
</evidence>
<accession>A0ABP7B878</accession>
<dbReference type="Proteomes" id="UP001410795">
    <property type="component" value="Unassembled WGS sequence"/>
</dbReference>
<name>A0ABP7B878_9MICO</name>
<keyword evidence="4" id="KW-1185">Reference proteome</keyword>
<evidence type="ECO:0000256" key="1">
    <source>
        <dbReference type="SAM" id="MobiDB-lite"/>
    </source>
</evidence>
<keyword evidence="2" id="KW-0732">Signal</keyword>
<sequence length="231" mass="24357">MSRNAKITTALIALAFATVALTGCTATAAPESAEESPAASPAAAAAASEPTPAATPTPESTEPETCLSLSSVTGTDDLFLERKKPLKDLGVREFAQGEVTLDEDGVPVTYTVEPGDVEAVIAERLCAYPVLASMNHEHYVYPGLVLWLNPDPETPSLDFYAPRDAEAGFKQIPYQEAITAAGVAADAGDIDTVRAIWNDTPLGMFTDQEAIDTIQQVVDSGDPDALRQLFS</sequence>
<feature type="signal peptide" evidence="2">
    <location>
        <begin position="1"/>
        <end position="28"/>
    </location>
</feature>
<organism evidence="3 4">
    <name type="scientific">Microbacterium marinilacus</name>
    <dbReference type="NCBI Taxonomy" id="415209"/>
    <lineage>
        <taxon>Bacteria</taxon>
        <taxon>Bacillati</taxon>
        <taxon>Actinomycetota</taxon>
        <taxon>Actinomycetes</taxon>
        <taxon>Micrococcales</taxon>
        <taxon>Microbacteriaceae</taxon>
        <taxon>Microbacterium</taxon>
    </lineage>
</organism>
<comment type="caution">
    <text evidence="3">The sequence shown here is derived from an EMBL/GenBank/DDBJ whole genome shotgun (WGS) entry which is preliminary data.</text>
</comment>